<protein>
    <submittedName>
        <fullName evidence="2">Uncharacterized protein</fullName>
    </submittedName>
</protein>
<name>A0A4R6BMD2_9STAP</name>
<comment type="caution">
    <text evidence="2">The sequence shown here is derived from an EMBL/GenBank/DDBJ whole genome shotgun (WGS) entry which is preliminary data.</text>
</comment>
<dbReference type="RefSeq" id="WP_133428965.1">
    <property type="nucleotide sequence ID" value="NZ_BMCC01000002.1"/>
</dbReference>
<evidence type="ECO:0000313" key="3">
    <source>
        <dbReference type="Proteomes" id="UP000295328"/>
    </source>
</evidence>
<keyword evidence="1" id="KW-0812">Transmembrane</keyword>
<dbReference type="Proteomes" id="UP000295328">
    <property type="component" value="Unassembled WGS sequence"/>
</dbReference>
<gene>
    <name evidence="2" type="ORF">ERX37_01965</name>
</gene>
<dbReference type="OrthoDB" id="2734847at2"/>
<keyword evidence="1" id="KW-0472">Membrane</keyword>
<accession>A0A4R6BMD2</accession>
<sequence length="143" mass="16356">MSIGGIIFIIGIIITIGQSLFEKMAKSEKQRPIVKKVQDFERRVQQNVERLEQRTTLEAPVLQSQPVKERTKRPVRAAESVQNDVEKVLTDSHLTAHQKEQRLESIREGDLTSQKDFKLDLSEESLVHSLIMAELLSPPKSKR</sequence>
<dbReference type="AlphaFoldDB" id="A0A4R6BMD2"/>
<evidence type="ECO:0000256" key="1">
    <source>
        <dbReference type="SAM" id="Phobius"/>
    </source>
</evidence>
<reference evidence="2 3" key="1">
    <citation type="submission" date="2019-01" db="EMBL/GenBank/DDBJ databases">
        <title>Draft genome sequences of the type strains of six Macrococcus species.</title>
        <authorList>
            <person name="Mazhar S."/>
            <person name="Altermann E."/>
            <person name="Hill C."/>
            <person name="Mcauliffe O."/>
        </authorList>
    </citation>
    <scope>NUCLEOTIDE SEQUENCE [LARGE SCALE GENOMIC DNA]</scope>
    <source>
        <strain evidence="2 3">CCM4809</strain>
    </source>
</reference>
<evidence type="ECO:0000313" key="2">
    <source>
        <dbReference type="EMBL" id="TDM02878.1"/>
    </source>
</evidence>
<dbReference type="EMBL" id="SCWE01000001">
    <property type="protein sequence ID" value="TDM02878.1"/>
    <property type="molecule type" value="Genomic_DNA"/>
</dbReference>
<keyword evidence="1" id="KW-1133">Transmembrane helix</keyword>
<feature type="transmembrane region" description="Helical" evidence="1">
    <location>
        <begin position="6"/>
        <end position="21"/>
    </location>
</feature>
<organism evidence="2 3">
    <name type="scientific">Macrococcus hajekii</name>
    <dbReference type="NCBI Taxonomy" id="198482"/>
    <lineage>
        <taxon>Bacteria</taxon>
        <taxon>Bacillati</taxon>
        <taxon>Bacillota</taxon>
        <taxon>Bacilli</taxon>
        <taxon>Bacillales</taxon>
        <taxon>Staphylococcaceae</taxon>
        <taxon>Macrococcus</taxon>
    </lineage>
</organism>
<proteinExistence type="predicted"/>
<keyword evidence="3" id="KW-1185">Reference proteome</keyword>